<accession>A0ABV8ZRC1</accession>
<gene>
    <name evidence="2" type="ORF">ACFO0R_07010</name>
</gene>
<sequence length="102" mass="11216">MKTLRLLAGVSLAVFLIAGTATASEADPQQPDVKSFVDSADTCIHLSGELSGEKTPEQMRLVKQANKTCGTAKRKFKKLDKKYKINAQVQEVLSQYRDDLSD</sequence>
<reference evidence="3" key="1">
    <citation type="journal article" date="2019" name="Int. J. Syst. Evol. Microbiol.">
        <title>The Global Catalogue of Microorganisms (GCM) 10K type strain sequencing project: providing services to taxonomists for standard genome sequencing and annotation.</title>
        <authorList>
            <consortium name="The Broad Institute Genomics Platform"/>
            <consortium name="The Broad Institute Genome Sequencing Center for Infectious Disease"/>
            <person name="Wu L."/>
            <person name="Ma J."/>
        </authorList>
    </citation>
    <scope>NUCLEOTIDE SEQUENCE [LARGE SCALE GENOMIC DNA]</scope>
    <source>
        <strain evidence="3">CGMCC 4.7608</strain>
    </source>
</reference>
<feature type="signal peptide" evidence="1">
    <location>
        <begin position="1"/>
        <end position="23"/>
    </location>
</feature>
<dbReference type="Proteomes" id="UP001595999">
    <property type="component" value="Unassembled WGS sequence"/>
</dbReference>
<protein>
    <recommendedName>
        <fullName evidence="4">Secreted protein</fullName>
    </recommendedName>
</protein>
<evidence type="ECO:0000313" key="2">
    <source>
        <dbReference type="EMBL" id="MFC4489366.1"/>
    </source>
</evidence>
<keyword evidence="3" id="KW-1185">Reference proteome</keyword>
<organism evidence="2 3">
    <name type="scientific">Chromobacterium aquaticum</name>
    <dbReference type="NCBI Taxonomy" id="467180"/>
    <lineage>
        <taxon>Bacteria</taxon>
        <taxon>Pseudomonadati</taxon>
        <taxon>Pseudomonadota</taxon>
        <taxon>Betaproteobacteria</taxon>
        <taxon>Neisseriales</taxon>
        <taxon>Chromobacteriaceae</taxon>
        <taxon>Chromobacterium</taxon>
    </lineage>
</organism>
<evidence type="ECO:0008006" key="4">
    <source>
        <dbReference type="Google" id="ProtNLM"/>
    </source>
</evidence>
<dbReference type="RefSeq" id="WP_231462131.1">
    <property type="nucleotide sequence ID" value="NZ_JAJOHW010000058.1"/>
</dbReference>
<evidence type="ECO:0000256" key="1">
    <source>
        <dbReference type="SAM" id="SignalP"/>
    </source>
</evidence>
<keyword evidence="1" id="KW-0732">Signal</keyword>
<dbReference type="EMBL" id="JBHSEK010000003">
    <property type="protein sequence ID" value="MFC4489366.1"/>
    <property type="molecule type" value="Genomic_DNA"/>
</dbReference>
<feature type="chain" id="PRO_5047067615" description="Secreted protein" evidence="1">
    <location>
        <begin position="24"/>
        <end position="102"/>
    </location>
</feature>
<name>A0ABV8ZRC1_9NEIS</name>
<evidence type="ECO:0000313" key="3">
    <source>
        <dbReference type="Proteomes" id="UP001595999"/>
    </source>
</evidence>
<proteinExistence type="predicted"/>
<comment type="caution">
    <text evidence="2">The sequence shown here is derived from an EMBL/GenBank/DDBJ whole genome shotgun (WGS) entry which is preliminary data.</text>
</comment>